<dbReference type="Proteomes" id="UP000192247">
    <property type="component" value="Unassembled WGS sequence"/>
</dbReference>
<protein>
    <submittedName>
        <fullName evidence="3">Uncharacterized protein</fullName>
    </submittedName>
</protein>
<gene>
    <name evidence="3" type="ORF">BIW11_03705</name>
</gene>
<feature type="region of interest" description="Disordered" evidence="1">
    <location>
        <begin position="1"/>
        <end position="44"/>
    </location>
</feature>
<evidence type="ECO:0000313" key="3">
    <source>
        <dbReference type="EMBL" id="OQR72831.1"/>
    </source>
</evidence>
<keyword evidence="2" id="KW-1133">Transmembrane helix</keyword>
<dbReference type="EMBL" id="MNPL01010971">
    <property type="protein sequence ID" value="OQR72831.1"/>
    <property type="molecule type" value="Genomic_DNA"/>
</dbReference>
<proteinExistence type="predicted"/>
<accession>A0A1V9XHD2</accession>
<keyword evidence="2" id="KW-0472">Membrane</keyword>
<evidence type="ECO:0000256" key="1">
    <source>
        <dbReference type="SAM" id="MobiDB-lite"/>
    </source>
</evidence>
<keyword evidence="2" id="KW-0812">Transmembrane</keyword>
<sequence>MLLLSPQDTARLGDTAQGRRGSDGSRRRLAPSKGNDALPADAQIGSVPTDSVVKRGVPARGKVFRRRPPTATMRAAVTLSSSWERVLPSLMPCLFSADAIESLDRDDGEDILTETDDPIQGPPFELQPTSISVYKRVGLIQFKEEHGNNGGDDYATVWPLFRNAFCGVAGVALGALALSAFLTSRS</sequence>
<evidence type="ECO:0000313" key="4">
    <source>
        <dbReference type="Proteomes" id="UP000192247"/>
    </source>
</evidence>
<dbReference type="AlphaFoldDB" id="A0A1V9XHD2"/>
<name>A0A1V9XHD2_9ACAR</name>
<evidence type="ECO:0000256" key="2">
    <source>
        <dbReference type="SAM" id="Phobius"/>
    </source>
</evidence>
<organism evidence="3 4">
    <name type="scientific">Tropilaelaps mercedesae</name>
    <dbReference type="NCBI Taxonomy" id="418985"/>
    <lineage>
        <taxon>Eukaryota</taxon>
        <taxon>Metazoa</taxon>
        <taxon>Ecdysozoa</taxon>
        <taxon>Arthropoda</taxon>
        <taxon>Chelicerata</taxon>
        <taxon>Arachnida</taxon>
        <taxon>Acari</taxon>
        <taxon>Parasitiformes</taxon>
        <taxon>Mesostigmata</taxon>
        <taxon>Gamasina</taxon>
        <taxon>Dermanyssoidea</taxon>
        <taxon>Laelapidae</taxon>
        <taxon>Tropilaelaps</taxon>
    </lineage>
</organism>
<comment type="caution">
    <text evidence="3">The sequence shown here is derived from an EMBL/GenBank/DDBJ whole genome shotgun (WGS) entry which is preliminary data.</text>
</comment>
<feature type="transmembrane region" description="Helical" evidence="2">
    <location>
        <begin position="160"/>
        <end position="182"/>
    </location>
</feature>
<dbReference type="InParanoid" id="A0A1V9XHD2"/>
<keyword evidence="4" id="KW-1185">Reference proteome</keyword>
<reference evidence="3 4" key="1">
    <citation type="journal article" date="2017" name="Gigascience">
        <title>Draft genome of the honey bee ectoparasitic mite, Tropilaelaps mercedesae, is shaped by the parasitic life history.</title>
        <authorList>
            <person name="Dong X."/>
            <person name="Armstrong S.D."/>
            <person name="Xia D."/>
            <person name="Makepeace B.L."/>
            <person name="Darby A.C."/>
            <person name="Kadowaki T."/>
        </authorList>
    </citation>
    <scope>NUCLEOTIDE SEQUENCE [LARGE SCALE GENOMIC DNA]</scope>
    <source>
        <strain evidence="3">Wuxi-XJTLU</strain>
    </source>
</reference>